<sequence length="520" mass="57113">MASYKLLAYCALCLTSCSLIRADLGPYFRSTSYEHGAHGRVPQQLYHSSDLLSPILNIHQHGDQCDDGQLILLTVLGSGVSSPGPMILDGQGNLVWTDPYYGDSWGLDVQLLDGEPHLTFCAWPGRGPHVTCHVLNSEYEEVYKVLGKNGWGADATELQITQQKTAVLTTSTLIQFDLGPVNGPRQGWMRDVGFQEIDLETGEVLFQWSWSDHWDITDVFLYPNGTEGSRETPWDAFHINSVHKDSVGNYLISSRHTSTVGYVNGQNGDFIWTLGGKRNMFKDLSGGAATNISMQHHPRFLIENATLTLFDNGVKDPSNLSIDYRSRGLIIDIDTDAMTAKVAREYPSPHRLGSESRGSMQMLDNDRVLVGYGINPGWSEFSTGGDLICDVHFGPESGFRTEDILSYRVLKSHWVGLPKTLPSIVRKGGDIYVSWNGATEVATWTLVASDADLNDYTSLGSVPTEGFETRIPVPSTLTASGVRVIGIDRNGSVLGLSPILQLARPAQELFQQQPLVSSSS</sequence>
<feature type="chain" id="PRO_5010713485" description="Arylsulfotransferase protein" evidence="1">
    <location>
        <begin position="23"/>
        <end position="520"/>
    </location>
</feature>
<dbReference type="AlphaFoldDB" id="A0A1W2TNX1"/>
<dbReference type="Pfam" id="PF14269">
    <property type="entry name" value="Arylsulfotran_2"/>
    <property type="match status" value="1"/>
</dbReference>
<dbReference type="InterPro" id="IPR053143">
    <property type="entry name" value="Arylsulfate_ST"/>
</dbReference>
<name>A0A1W2TNX1_ROSNE</name>
<protein>
    <recommendedName>
        <fullName evidence="4">Arylsulfotransferase protein</fullName>
    </recommendedName>
</protein>
<reference evidence="2" key="1">
    <citation type="submission" date="2016-03" db="EMBL/GenBank/DDBJ databases">
        <title>Draft genome sequence of Rosellinia necatrix.</title>
        <authorList>
            <person name="Kanematsu S."/>
        </authorList>
    </citation>
    <scope>NUCLEOTIDE SEQUENCE [LARGE SCALE GENOMIC DNA]</scope>
    <source>
        <strain evidence="2">W97</strain>
    </source>
</reference>
<evidence type="ECO:0008006" key="4">
    <source>
        <dbReference type="Google" id="ProtNLM"/>
    </source>
</evidence>
<dbReference type="PANTHER" id="PTHR35340:SF5">
    <property type="entry name" value="ASST-DOMAIN-CONTAINING PROTEIN"/>
    <property type="match status" value="1"/>
</dbReference>
<feature type="signal peptide" evidence="1">
    <location>
        <begin position="1"/>
        <end position="22"/>
    </location>
</feature>
<accession>A0A1W2TNX1</accession>
<dbReference type="OrthoDB" id="5427350at2759"/>
<dbReference type="PANTHER" id="PTHR35340">
    <property type="entry name" value="PQQ ENZYME REPEAT PROTEIN-RELATED"/>
    <property type="match status" value="1"/>
</dbReference>
<dbReference type="InterPro" id="IPR039535">
    <property type="entry name" value="ASST-like"/>
</dbReference>
<keyword evidence="3" id="KW-1185">Reference proteome</keyword>
<dbReference type="EMBL" id="DF977488">
    <property type="protein sequence ID" value="GAP90074.1"/>
    <property type="molecule type" value="Genomic_DNA"/>
</dbReference>
<gene>
    <name evidence="2" type="ORF">SAMD00023353_4301120</name>
</gene>
<dbReference type="OMA" id="WIWDGTF"/>
<dbReference type="Proteomes" id="UP000054516">
    <property type="component" value="Unassembled WGS sequence"/>
</dbReference>
<evidence type="ECO:0000313" key="2">
    <source>
        <dbReference type="EMBL" id="GAP90074.1"/>
    </source>
</evidence>
<keyword evidence="1" id="KW-0732">Signal</keyword>
<proteinExistence type="predicted"/>
<evidence type="ECO:0000256" key="1">
    <source>
        <dbReference type="SAM" id="SignalP"/>
    </source>
</evidence>
<evidence type="ECO:0000313" key="3">
    <source>
        <dbReference type="Proteomes" id="UP000054516"/>
    </source>
</evidence>
<organism evidence="2">
    <name type="scientific">Rosellinia necatrix</name>
    <name type="common">White root-rot fungus</name>
    <dbReference type="NCBI Taxonomy" id="77044"/>
    <lineage>
        <taxon>Eukaryota</taxon>
        <taxon>Fungi</taxon>
        <taxon>Dikarya</taxon>
        <taxon>Ascomycota</taxon>
        <taxon>Pezizomycotina</taxon>
        <taxon>Sordariomycetes</taxon>
        <taxon>Xylariomycetidae</taxon>
        <taxon>Xylariales</taxon>
        <taxon>Xylariaceae</taxon>
        <taxon>Rosellinia</taxon>
    </lineage>
</organism>